<feature type="signal peptide" evidence="1">
    <location>
        <begin position="1"/>
        <end position="19"/>
    </location>
</feature>
<keyword evidence="1" id="KW-0732">Signal</keyword>
<dbReference type="AlphaFoldDB" id="A0A915DLH3"/>
<name>A0A915DLH3_9BILA</name>
<reference evidence="3" key="1">
    <citation type="submission" date="2022-11" db="UniProtKB">
        <authorList>
            <consortium name="WormBaseParasite"/>
        </authorList>
    </citation>
    <scope>IDENTIFICATION</scope>
</reference>
<evidence type="ECO:0000313" key="2">
    <source>
        <dbReference type="Proteomes" id="UP000887574"/>
    </source>
</evidence>
<keyword evidence="2" id="KW-1185">Reference proteome</keyword>
<evidence type="ECO:0000313" key="3">
    <source>
        <dbReference type="WBParaSite" id="jg21241"/>
    </source>
</evidence>
<feature type="chain" id="PRO_5037185048" evidence="1">
    <location>
        <begin position="20"/>
        <end position="74"/>
    </location>
</feature>
<protein>
    <submittedName>
        <fullName evidence="3">Uncharacterized protein</fullName>
    </submittedName>
</protein>
<organism evidence="2 3">
    <name type="scientific">Ditylenchus dipsaci</name>
    <dbReference type="NCBI Taxonomy" id="166011"/>
    <lineage>
        <taxon>Eukaryota</taxon>
        <taxon>Metazoa</taxon>
        <taxon>Ecdysozoa</taxon>
        <taxon>Nematoda</taxon>
        <taxon>Chromadorea</taxon>
        <taxon>Rhabditida</taxon>
        <taxon>Tylenchina</taxon>
        <taxon>Tylenchomorpha</taxon>
        <taxon>Sphaerularioidea</taxon>
        <taxon>Anguinidae</taxon>
        <taxon>Anguininae</taxon>
        <taxon>Ditylenchus</taxon>
    </lineage>
</organism>
<dbReference type="Proteomes" id="UP000887574">
    <property type="component" value="Unplaced"/>
</dbReference>
<accession>A0A915DLH3</accession>
<proteinExistence type="predicted"/>
<dbReference type="WBParaSite" id="jg21241">
    <property type="protein sequence ID" value="jg21241"/>
    <property type="gene ID" value="jg21241"/>
</dbReference>
<evidence type="ECO:0000256" key="1">
    <source>
        <dbReference type="SAM" id="SignalP"/>
    </source>
</evidence>
<sequence length="74" mass="8018">MFRFITLPSDILVVFLVNAQLSPPDLSFLDNAAKEAKLKELTAGLPSEVQAGIQKLADDKKQAIEAALPKLQPT</sequence>